<dbReference type="eggNOG" id="ENOG5033GD4">
    <property type="taxonomic scope" value="Bacteria"/>
</dbReference>
<dbReference type="PATRIC" id="fig|1214242.5.peg.471"/>
<evidence type="ECO:0000313" key="2">
    <source>
        <dbReference type="EMBL" id="AGS67291.1"/>
    </source>
</evidence>
<sequence>MTQPPHDEPTAQSPEELREQIEHTRHELGDTVQALAAKTDVKARAQEKAAEMKEQAAVKAGELKEQAALKAEQVKAKAAEAASRVQDKLPDPVRERAVQAAGQARATTAQGLHKARGNRQLLVAAAAAGTLVWLIRRKKR</sequence>
<reference evidence="2 4" key="2">
    <citation type="journal article" date="2013" name="J. Biotechnol.">
        <title>Complete genome sequence of the kirromycin producer Streptomyces collinus Tu 365 consisting of a linear chromosome and two linear plasmids.</title>
        <authorList>
            <person name="Ruckert C."/>
            <person name="Szczepanowski R."/>
            <person name="Albersmeier A."/>
            <person name="Goesmann A."/>
            <person name="Iftime D."/>
            <person name="Musiol E.M."/>
            <person name="Blin K."/>
            <person name="Wohlleben W."/>
            <person name="Puhler A."/>
            <person name="Kalinowski J."/>
            <person name="Weber T."/>
        </authorList>
    </citation>
    <scope>NUCLEOTIDE SEQUENCE [LARGE SCALE GENOMIC DNA]</scope>
    <source>
        <strain evidence="4">DSM 40733 / Tue 365</strain>
        <strain evidence="2">Tu 365</strain>
    </source>
</reference>
<proteinExistence type="predicted"/>
<dbReference type="Gene3D" id="6.10.140.1430">
    <property type="match status" value="1"/>
</dbReference>
<feature type="region of interest" description="Disordered" evidence="1">
    <location>
        <begin position="81"/>
        <end position="104"/>
    </location>
</feature>
<feature type="compositionally biased region" description="Basic and acidic residues" evidence="1">
    <location>
        <begin position="85"/>
        <end position="97"/>
    </location>
</feature>
<organism evidence="2 4">
    <name type="scientific">Streptomyces collinus (strain DSM 40733 / Tue 365)</name>
    <dbReference type="NCBI Taxonomy" id="1214242"/>
    <lineage>
        <taxon>Bacteria</taxon>
        <taxon>Bacillati</taxon>
        <taxon>Actinomycetota</taxon>
        <taxon>Actinomycetes</taxon>
        <taxon>Kitasatosporales</taxon>
        <taxon>Streptomycetaceae</taxon>
        <taxon>Streptomyces</taxon>
    </lineage>
</organism>
<dbReference type="HOGENOM" id="CLU_113744_1_0_11"/>
<dbReference type="RefSeq" id="WP_020937776.1">
    <property type="nucleotide sequence ID" value="NC_021985.1"/>
</dbReference>
<dbReference type="STRING" id="1214242.B446_02295"/>
<dbReference type="Pfam" id="PF12277">
    <property type="entry name" value="DUF3618"/>
    <property type="match status" value="1"/>
</dbReference>
<evidence type="ECO:0000313" key="4">
    <source>
        <dbReference type="Proteomes" id="UP000015423"/>
    </source>
</evidence>
<evidence type="ECO:0000256" key="1">
    <source>
        <dbReference type="SAM" id="MobiDB-lite"/>
    </source>
</evidence>
<protein>
    <submittedName>
        <fullName evidence="2">Alanine-rich protein</fullName>
    </submittedName>
</protein>
<accession>S5UND9</accession>
<dbReference type="KEGG" id="sci:B446_02295"/>
<reference evidence="2" key="3">
    <citation type="submission" date="2015-08" db="EMBL/GenBank/DDBJ databases">
        <authorList>
            <person name="Weber T."/>
            <person name="Iftime D."/>
        </authorList>
    </citation>
    <scope>NUCLEOTIDE SEQUENCE</scope>
    <source>
        <strain evidence="2">Tu 365</strain>
    </source>
</reference>
<dbReference type="EMBL" id="CP006259">
    <property type="protein sequence ID" value="AGS67291.1"/>
    <property type="molecule type" value="Genomic_DNA"/>
</dbReference>
<feature type="region of interest" description="Disordered" evidence="1">
    <location>
        <begin position="1"/>
        <end position="20"/>
    </location>
</feature>
<dbReference type="InterPro" id="IPR022062">
    <property type="entry name" value="DUF3618"/>
</dbReference>
<reference evidence="4" key="1">
    <citation type="submission" date="2012-10" db="EMBL/GenBank/DDBJ databases">
        <title>The complete genome sequence of Streptomyces collinus Tu 365.</title>
        <authorList>
            <person name="Ruckert C."/>
            <person name="Szczepanowski R."/>
            <person name="Goesmann A."/>
            <person name="Pross E.K."/>
            <person name="Musiol E.M."/>
            <person name="Blin K."/>
            <person name="Wohlleben W."/>
            <person name="Puhler A."/>
            <person name="Weber T."/>
            <person name="Kalinowski J."/>
        </authorList>
    </citation>
    <scope>NUCLEOTIDE SEQUENCE [LARGE SCALE GENOMIC DNA]</scope>
    <source>
        <strain evidence="4">DSM 40733 / Tue 365</strain>
    </source>
</reference>
<dbReference type="EMBL" id="CP006259">
    <property type="protein sequence ID" value="AGS73404.1"/>
    <property type="molecule type" value="Genomic_DNA"/>
</dbReference>
<evidence type="ECO:0000313" key="3">
    <source>
        <dbReference type="EMBL" id="AGS73404.1"/>
    </source>
</evidence>
<keyword evidence="4" id="KW-1185">Reference proteome</keyword>
<name>S5UND9_STRC3</name>
<dbReference type="AlphaFoldDB" id="S5UND9"/>
<dbReference type="Proteomes" id="UP000015423">
    <property type="component" value="Chromosome"/>
</dbReference>
<dbReference type="SUPFAM" id="SSF58113">
    <property type="entry name" value="Apolipoprotein A-I"/>
    <property type="match status" value="1"/>
</dbReference>
<dbReference type="KEGG" id="sci:B446_33000"/>
<gene>
    <name evidence="2" type="ORF">B446_02295</name>
    <name evidence="3" type="ORF">B446_33000</name>
</gene>